<dbReference type="SMART" id="SM00248">
    <property type="entry name" value="ANK"/>
    <property type="match status" value="8"/>
</dbReference>
<dbReference type="InterPro" id="IPR036770">
    <property type="entry name" value="Ankyrin_rpt-contain_sf"/>
</dbReference>
<proteinExistence type="predicted"/>
<dbReference type="Pfam" id="PF12796">
    <property type="entry name" value="Ank_2"/>
    <property type="match status" value="2"/>
</dbReference>
<feature type="repeat" description="ANK" evidence="1">
    <location>
        <begin position="263"/>
        <end position="285"/>
    </location>
</feature>
<protein>
    <submittedName>
        <fullName evidence="2">Ankyrin repeat-containing domain protein</fullName>
    </submittedName>
</protein>
<dbReference type="Pfam" id="PF00023">
    <property type="entry name" value="Ank"/>
    <property type="match status" value="1"/>
</dbReference>
<dbReference type="OrthoDB" id="2647035at2759"/>
<name>A0A8I2YD79_9AGAM</name>
<organism evidence="2 3">
    <name type="scientific">Boletus reticuloceps</name>
    <dbReference type="NCBI Taxonomy" id="495285"/>
    <lineage>
        <taxon>Eukaryota</taxon>
        <taxon>Fungi</taxon>
        <taxon>Dikarya</taxon>
        <taxon>Basidiomycota</taxon>
        <taxon>Agaricomycotina</taxon>
        <taxon>Agaricomycetes</taxon>
        <taxon>Agaricomycetidae</taxon>
        <taxon>Boletales</taxon>
        <taxon>Boletineae</taxon>
        <taxon>Boletaceae</taxon>
        <taxon>Boletoideae</taxon>
        <taxon>Boletus</taxon>
    </lineage>
</organism>
<dbReference type="PROSITE" id="PS50297">
    <property type="entry name" value="ANK_REP_REGION"/>
    <property type="match status" value="3"/>
</dbReference>
<keyword evidence="3" id="KW-1185">Reference proteome</keyword>
<keyword evidence="1" id="KW-0040">ANK repeat</keyword>
<dbReference type="PANTHER" id="PTHR24133">
    <property type="entry name" value="ANKYRIN DOMAIN-CONTAINING"/>
    <property type="match status" value="1"/>
</dbReference>
<accession>A0A8I2YD79</accession>
<dbReference type="PANTHER" id="PTHR24133:SF40">
    <property type="entry name" value="ANKYRIN REPEAT DOMAIN 44"/>
    <property type="match status" value="1"/>
</dbReference>
<evidence type="ECO:0000313" key="2">
    <source>
        <dbReference type="EMBL" id="KAG6369745.1"/>
    </source>
</evidence>
<dbReference type="SUPFAM" id="SSF48403">
    <property type="entry name" value="Ankyrin repeat"/>
    <property type="match status" value="1"/>
</dbReference>
<gene>
    <name evidence="2" type="ORF">JVT61DRAFT_13614</name>
</gene>
<dbReference type="EMBL" id="JAGFBS010000067">
    <property type="protein sequence ID" value="KAG6369745.1"/>
    <property type="molecule type" value="Genomic_DNA"/>
</dbReference>
<dbReference type="PROSITE" id="PS50088">
    <property type="entry name" value="ANK_REPEAT"/>
    <property type="match status" value="3"/>
</dbReference>
<evidence type="ECO:0000256" key="1">
    <source>
        <dbReference type="PROSITE-ProRule" id="PRU00023"/>
    </source>
</evidence>
<dbReference type="InterPro" id="IPR002110">
    <property type="entry name" value="Ankyrin_rpt"/>
</dbReference>
<comment type="caution">
    <text evidence="2">The sequence shown here is derived from an EMBL/GenBank/DDBJ whole genome shotgun (WGS) entry which is preliminary data.</text>
</comment>
<evidence type="ECO:0000313" key="3">
    <source>
        <dbReference type="Proteomes" id="UP000683000"/>
    </source>
</evidence>
<reference evidence="2" key="1">
    <citation type="submission" date="2021-03" db="EMBL/GenBank/DDBJ databases">
        <title>Evolutionary innovations through gain and loss of genes in the ectomycorrhizal Boletales.</title>
        <authorList>
            <person name="Wu G."/>
            <person name="Miyauchi S."/>
            <person name="Morin E."/>
            <person name="Yang Z.-L."/>
            <person name="Xu J."/>
            <person name="Martin F.M."/>
        </authorList>
    </citation>
    <scope>NUCLEOTIDE SEQUENCE</scope>
    <source>
        <strain evidence="2">BR01</strain>
    </source>
</reference>
<dbReference type="InterPro" id="IPR052391">
    <property type="entry name" value="E3_Ligase-Neurotoxin"/>
</dbReference>
<feature type="repeat" description="ANK" evidence="1">
    <location>
        <begin position="160"/>
        <end position="192"/>
    </location>
</feature>
<dbReference type="AlphaFoldDB" id="A0A8I2YD79"/>
<sequence>MIVCLVENGVDVHARAIAGGSALQTALNSLFDEEDALVTVKVLVHHGCDPFEANSPRRTLLHNAVERGFTSVARYLMSLGMFPSSDLLAAVLRTPNRHMHKQSQMLQCLLDNTTDVHACTIAGDPLLHIALQSSTEEECTIETLKLLIRHGCNHLEPNSHGKTPLCIVVEQGHIPLSRFLLSLGAPSSLLSDALWIALRSKQVQRQYEMVKLLIDQGASVLATAQNWDTTLHVAVASIHHLSDPYTVSLLLNRGCDPTIRNIRGATPFHVAVERGRVDVVELFLSLDVPLPPDILFAAIQPRCTSGWSAPDLELIELLVISGCDTQARNAAGQTPLDVAISQGYVSVVGYLLSAGISSRGSRLAHSTSTSPSLTCIPRRGEVHVEQPFHEAGDVESRRSP</sequence>
<dbReference type="Proteomes" id="UP000683000">
    <property type="component" value="Unassembled WGS sequence"/>
</dbReference>
<dbReference type="Gene3D" id="1.25.40.20">
    <property type="entry name" value="Ankyrin repeat-containing domain"/>
    <property type="match status" value="4"/>
</dbReference>
<feature type="repeat" description="ANK" evidence="1">
    <location>
        <begin position="331"/>
        <end position="355"/>
    </location>
</feature>